<dbReference type="EMBL" id="FNZN01000001">
    <property type="protein sequence ID" value="SEK46829.1"/>
    <property type="molecule type" value="Genomic_DNA"/>
</dbReference>
<dbReference type="STRING" id="228957.SAMN04488008_101536"/>
<dbReference type="Proteomes" id="UP000198990">
    <property type="component" value="Unassembled WGS sequence"/>
</dbReference>
<organism evidence="1 2">
    <name type="scientific">Maribacter orientalis</name>
    <dbReference type="NCBI Taxonomy" id="228957"/>
    <lineage>
        <taxon>Bacteria</taxon>
        <taxon>Pseudomonadati</taxon>
        <taxon>Bacteroidota</taxon>
        <taxon>Flavobacteriia</taxon>
        <taxon>Flavobacteriales</taxon>
        <taxon>Flavobacteriaceae</taxon>
        <taxon>Maribacter</taxon>
    </lineage>
</organism>
<dbReference type="AlphaFoldDB" id="A0A1H7H9B2"/>
<reference evidence="2" key="1">
    <citation type="submission" date="2016-10" db="EMBL/GenBank/DDBJ databases">
        <authorList>
            <person name="Varghese N."/>
            <person name="Submissions S."/>
        </authorList>
    </citation>
    <scope>NUCLEOTIDE SEQUENCE [LARGE SCALE GENOMIC DNA]</scope>
    <source>
        <strain evidence="2">DSM 16471</strain>
    </source>
</reference>
<evidence type="ECO:0000313" key="1">
    <source>
        <dbReference type="EMBL" id="SEK46829.1"/>
    </source>
</evidence>
<keyword evidence="2" id="KW-1185">Reference proteome</keyword>
<protein>
    <submittedName>
        <fullName evidence="1">Uncharacterized protein</fullName>
    </submittedName>
</protein>
<evidence type="ECO:0000313" key="2">
    <source>
        <dbReference type="Proteomes" id="UP000198990"/>
    </source>
</evidence>
<accession>A0A1H7H9B2</accession>
<sequence length="100" mass="11819">MMPKSYTEFENTLMLNEPPNQWPNALKSMWHDAKGDWESSHNIAQDMHSELGSWLHAYLHRKEGDHFNAGYWYRLADKSFSNKTLEEELEEIVTYIIESA</sequence>
<dbReference type="OrthoDB" id="370799at2"/>
<proteinExistence type="predicted"/>
<name>A0A1H7H9B2_9FLAO</name>
<gene>
    <name evidence="1" type="ORF">SAMN04488008_101536</name>
</gene>
<dbReference type="RefSeq" id="WP_091619458.1">
    <property type="nucleotide sequence ID" value="NZ_FNZN01000001.1"/>
</dbReference>